<keyword evidence="4 8" id="KW-0812">Transmembrane</keyword>
<sequence>MIVARANSKLKLFLTFERRIMKKICVDNQQTVLHAPSSVTTGLGLLGLLATGMLPLGFTSAVNADDTIENSLADEVVLEKVIVTDKFPGVKALNASDMEADILTSKRAAVSDTAKLLEDTPGVSLYGAGGVSSLPVIHGLNDDRVKIDINGMTLTSACANHMNPPLSYIDRSNIGKITILTGVTPVSLGGDSIGGTISVQTPDPVFAEPGKDILLDGSVSSFYRSNGDAFGGSIAAGVATQNVRLDYTGSHTESMNYNDGNGQIVKSTAYENQNHSAALSFKSDKHLLVIHGGQQHIPFQGFPNQRMDLTNNDSIFGNIMHKGSFDWGSLESKFYFESTQHSMDIGEDKHSQFLDGTASGGTFAPPNDQMPMETRGRNLGYKIQAEIPFNKRDTFRIGNEYHSNKINDYWPAVHTNTSIAANNTDVRSAYWMMAPEAYLNINNGERDRVGFFGEWEANWDAKWRSLLGLRYDHTTTNTGEVQPYNPDLINTGQTRTVDRAGAITALNAANAFNARDRERSNDTFDVTALVQFTPNDISQYELGYARKNRAPNLYERYVWGARNMDMAMIGWHGDGNGYVGNMDLTEETAHTVSLTAAFHEPKNNLWEVNATPYFTYVNNFIDADRCVSASTAAASGCKATPQTATNSFVYLQYANHDARLWGMDVSGRTRIYKDSTVGEFAAHTTMSYVRGERMDGGNLYHIMPFNMKLSLDHRLNTWQSAIEMQFVDGKDDVQAIRNETETAAYILLNARTGYEWGKVRFDVGLDNVLDKQYYHPLAGAYLGDRYGMNPTAPANVTVPWGRNIAGMGRSAFVGLTIKF</sequence>
<evidence type="ECO:0000259" key="10">
    <source>
        <dbReference type="Pfam" id="PF00593"/>
    </source>
</evidence>
<dbReference type="InterPro" id="IPR012910">
    <property type="entry name" value="Plug_dom"/>
</dbReference>
<dbReference type="PROSITE" id="PS52016">
    <property type="entry name" value="TONB_DEPENDENT_REC_3"/>
    <property type="match status" value="1"/>
</dbReference>
<keyword evidence="6 8" id="KW-0472">Membrane</keyword>
<dbReference type="PANTHER" id="PTHR30069:SF49">
    <property type="entry name" value="OUTER MEMBRANE PROTEIN C"/>
    <property type="match status" value="1"/>
</dbReference>
<dbReference type="EMBL" id="JACXSS010000001">
    <property type="protein sequence ID" value="MBD9357057.1"/>
    <property type="molecule type" value="Genomic_DNA"/>
</dbReference>
<keyword evidence="2 8" id="KW-0813">Transport</keyword>
<dbReference type="Pfam" id="PF07715">
    <property type="entry name" value="Plug"/>
    <property type="match status" value="1"/>
</dbReference>
<evidence type="ECO:0000256" key="6">
    <source>
        <dbReference type="ARBA" id="ARBA00023136"/>
    </source>
</evidence>
<evidence type="ECO:0000256" key="8">
    <source>
        <dbReference type="PROSITE-ProRule" id="PRU01360"/>
    </source>
</evidence>
<accession>A0ABR9D1Q7</accession>
<evidence type="ECO:0000256" key="3">
    <source>
        <dbReference type="ARBA" id="ARBA00022452"/>
    </source>
</evidence>
<evidence type="ECO:0000256" key="4">
    <source>
        <dbReference type="ARBA" id="ARBA00022692"/>
    </source>
</evidence>
<evidence type="ECO:0000256" key="7">
    <source>
        <dbReference type="ARBA" id="ARBA00023237"/>
    </source>
</evidence>
<dbReference type="Gene3D" id="2.170.130.10">
    <property type="entry name" value="TonB-dependent receptor, plug domain"/>
    <property type="match status" value="1"/>
</dbReference>
<name>A0ABR9D1Q7_9GAMM</name>
<proteinExistence type="inferred from homology"/>
<gene>
    <name evidence="12" type="ORF">IE877_14410</name>
</gene>
<dbReference type="InterPro" id="IPR039426">
    <property type="entry name" value="TonB-dep_rcpt-like"/>
</dbReference>
<dbReference type="InterPro" id="IPR000531">
    <property type="entry name" value="Beta-barrel_TonB"/>
</dbReference>
<organism evidence="12 13">
    <name type="scientific">Methylomonas albis</name>
    <dbReference type="NCBI Taxonomy" id="1854563"/>
    <lineage>
        <taxon>Bacteria</taxon>
        <taxon>Pseudomonadati</taxon>
        <taxon>Pseudomonadota</taxon>
        <taxon>Gammaproteobacteria</taxon>
        <taxon>Methylococcales</taxon>
        <taxon>Methylococcaceae</taxon>
        <taxon>Methylomonas</taxon>
    </lineage>
</organism>
<evidence type="ECO:0000256" key="1">
    <source>
        <dbReference type="ARBA" id="ARBA00004571"/>
    </source>
</evidence>
<comment type="caution">
    <text evidence="12">The sequence shown here is derived from an EMBL/GenBank/DDBJ whole genome shotgun (WGS) entry which is preliminary data.</text>
</comment>
<dbReference type="Gene3D" id="2.40.170.20">
    <property type="entry name" value="TonB-dependent receptor, beta-barrel domain"/>
    <property type="match status" value="1"/>
</dbReference>
<evidence type="ECO:0000313" key="12">
    <source>
        <dbReference type="EMBL" id="MBD9357057.1"/>
    </source>
</evidence>
<feature type="domain" description="TonB-dependent receptor plug" evidence="11">
    <location>
        <begin position="107"/>
        <end position="196"/>
    </location>
</feature>
<feature type="domain" description="TonB-dependent receptor-like beta-barrel" evidence="10">
    <location>
        <begin position="287"/>
        <end position="768"/>
    </location>
</feature>
<evidence type="ECO:0000256" key="9">
    <source>
        <dbReference type="RuleBase" id="RU003357"/>
    </source>
</evidence>
<evidence type="ECO:0000256" key="5">
    <source>
        <dbReference type="ARBA" id="ARBA00023077"/>
    </source>
</evidence>
<dbReference type="Proteomes" id="UP000652176">
    <property type="component" value="Unassembled WGS sequence"/>
</dbReference>
<keyword evidence="12" id="KW-0675">Receptor</keyword>
<dbReference type="SUPFAM" id="SSF56935">
    <property type="entry name" value="Porins"/>
    <property type="match status" value="1"/>
</dbReference>
<dbReference type="Pfam" id="PF00593">
    <property type="entry name" value="TonB_dep_Rec_b-barrel"/>
    <property type="match status" value="1"/>
</dbReference>
<dbReference type="InterPro" id="IPR036942">
    <property type="entry name" value="Beta-barrel_TonB_sf"/>
</dbReference>
<comment type="similarity">
    <text evidence="8 9">Belongs to the TonB-dependent receptor family.</text>
</comment>
<keyword evidence="3 8" id="KW-1134">Transmembrane beta strand</keyword>
<protein>
    <submittedName>
        <fullName evidence="12">TonB-dependent receptor</fullName>
    </submittedName>
</protein>
<evidence type="ECO:0000259" key="11">
    <source>
        <dbReference type="Pfam" id="PF07715"/>
    </source>
</evidence>
<comment type="subcellular location">
    <subcellularLocation>
        <location evidence="1 8">Cell outer membrane</location>
        <topology evidence="1 8">Multi-pass membrane protein</topology>
    </subcellularLocation>
</comment>
<evidence type="ECO:0000313" key="13">
    <source>
        <dbReference type="Proteomes" id="UP000652176"/>
    </source>
</evidence>
<dbReference type="InterPro" id="IPR037066">
    <property type="entry name" value="Plug_dom_sf"/>
</dbReference>
<keyword evidence="13" id="KW-1185">Reference proteome</keyword>
<keyword evidence="7 8" id="KW-0998">Cell outer membrane</keyword>
<reference evidence="12 13" key="1">
    <citation type="submission" date="2020-09" db="EMBL/GenBank/DDBJ databases">
        <title>Methylomonas albis sp. nov. and Methylomonas fluvii sp. nov.: Two cold-adapted methanotrophs from the River Elbe and an amended description of Methylovulum psychrotolerans strain Eb1.</title>
        <authorList>
            <person name="Bussmann I.K."/>
            <person name="Klings K.-W."/>
            <person name="Warnstedt J."/>
            <person name="Hoppert M."/>
            <person name="Saborowski A."/>
            <person name="Horn F."/>
            <person name="Liebner S."/>
        </authorList>
    </citation>
    <scope>NUCLEOTIDE SEQUENCE [LARGE SCALE GENOMIC DNA]</scope>
    <source>
        <strain evidence="12 13">EbA</strain>
    </source>
</reference>
<keyword evidence="5 9" id="KW-0798">TonB box</keyword>
<dbReference type="PANTHER" id="PTHR30069">
    <property type="entry name" value="TONB-DEPENDENT OUTER MEMBRANE RECEPTOR"/>
    <property type="match status" value="1"/>
</dbReference>
<evidence type="ECO:0000256" key="2">
    <source>
        <dbReference type="ARBA" id="ARBA00022448"/>
    </source>
</evidence>